<evidence type="ECO:0000256" key="1">
    <source>
        <dbReference type="SAM" id="Phobius"/>
    </source>
</evidence>
<keyword evidence="1" id="KW-1133">Transmembrane helix</keyword>
<dbReference type="Proteomes" id="UP001417504">
    <property type="component" value="Unassembled WGS sequence"/>
</dbReference>
<comment type="caution">
    <text evidence="2">The sequence shown here is derived from an EMBL/GenBank/DDBJ whole genome shotgun (WGS) entry which is preliminary data.</text>
</comment>
<proteinExistence type="predicted"/>
<dbReference type="EMBL" id="JBBNAE010000003">
    <property type="protein sequence ID" value="KAK9138369.1"/>
    <property type="molecule type" value="Genomic_DNA"/>
</dbReference>
<keyword evidence="3" id="KW-1185">Reference proteome</keyword>
<protein>
    <submittedName>
        <fullName evidence="2">Uncharacterized protein</fullName>
    </submittedName>
</protein>
<evidence type="ECO:0000313" key="2">
    <source>
        <dbReference type="EMBL" id="KAK9138369.1"/>
    </source>
</evidence>
<gene>
    <name evidence="2" type="ORF">Sjap_008963</name>
</gene>
<sequence length="64" mass="7583">MFQITVRGKEKVLCYSDFFFFFFSTAIVKASLASPIHVSCYHIFVSDEFHLYIVDFQEVFFLLL</sequence>
<evidence type="ECO:0000313" key="3">
    <source>
        <dbReference type="Proteomes" id="UP001417504"/>
    </source>
</evidence>
<dbReference type="AlphaFoldDB" id="A0AAP0PCW0"/>
<keyword evidence="1" id="KW-0812">Transmembrane</keyword>
<organism evidence="2 3">
    <name type="scientific">Stephania japonica</name>
    <dbReference type="NCBI Taxonomy" id="461633"/>
    <lineage>
        <taxon>Eukaryota</taxon>
        <taxon>Viridiplantae</taxon>
        <taxon>Streptophyta</taxon>
        <taxon>Embryophyta</taxon>
        <taxon>Tracheophyta</taxon>
        <taxon>Spermatophyta</taxon>
        <taxon>Magnoliopsida</taxon>
        <taxon>Ranunculales</taxon>
        <taxon>Menispermaceae</taxon>
        <taxon>Menispermoideae</taxon>
        <taxon>Cissampelideae</taxon>
        <taxon>Stephania</taxon>
    </lineage>
</organism>
<feature type="transmembrane region" description="Helical" evidence="1">
    <location>
        <begin position="12"/>
        <end position="32"/>
    </location>
</feature>
<reference evidence="2 3" key="1">
    <citation type="submission" date="2024-01" db="EMBL/GenBank/DDBJ databases">
        <title>Genome assemblies of Stephania.</title>
        <authorList>
            <person name="Yang L."/>
        </authorList>
    </citation>
    <scope>NUCLEOTIDE SEQUENCE [LARGE SCALE GENOMIC DNA]</scope>
    <source>
        <strain evidence="2">QJT</strain>
        <tissue evidence="2">Leaf</tissue>
    </source>
</reference>
<accession>A0AAP0PCW0</accession>
<name>A0AAP0PCW0_9MAGN</name>
<keyword evidence="1" id="KW-0472">Membrane</keyword>